<reference evidence="3" key="1">
    <citation type="submission" date="2017-05" db="EMBL/GenBank/DDBJ databases">
        <title>The Genome Sequence of Enterococcus sp. 9E7_DIV0242.</title>
        <authorList>
            <consortium name="The Broad Institute Genomics Platform"/>
            <consortium name="The Broad Institute Genomic Center for Infectious Diseases"/>
            <person name="Earl A."/>
            <person name="Manson A."/>
            <person name="Schwartman J."/>
            <person name="Gilmore M."/>
            <person name="Abouelleil A."/>
            <person name="Cao P."/>
            <person name="Chapman S."/>
            <person name="Cusick C."/>
            <person name="Shea T."/>
            <person name="Young S."/>
            <person name="Neafsey D."/>
            <person name="Nusbaum C."/>
            <person name="Birren B."/>
        </authorList>
    </citation>
    <scope>NUCLEOTIDE SEQUENCE [LARGE SCALE GENOMIC DNA]</scope>
    <source>
        <strain evidence="3">9E7_DIV0242</strain>
    </source>
</reference>
<evidence type="ECO:0000256" key="1">
    <source>
        <dbReference type="SAM" id="MobiDB-lite"/>
    </source>
</evidence>
<dbReference type="EMBL" id="NGMM01000002">
    <property type="protein sequence ID" value="OTP17665.1"/>
    <property type="molecule type" value="Genomic_DNA"/>
</dbReference>
<protein>
    <recommendedName>
        <fullName evidence="2">DUF11 domain-containing protein</fullName>
    </recommendedName>
</protein>
<sequence length="1155" mass="124704">MKNGKMRYLFTTVILVVSLVLMFFLTNGSSIKASEDGEIGTAEFDPDLPTLPGTEADLHTEEDITIPQMESYMAGTAYQAPLARANGKITGGMTAAEYNSLYASLNQQQNDAWNATYNFRPETNVVHVSDWATFKAAYENNAVSKIILDADIYYGTSTRVARTESIEIDGQGHLLEMRNGSVNVDGLSSLSNFGKAFSDVPVFHMHDIQIANNTGYGAVEGSLGNAWAFVNGDGEFEENRGLWRYRIGNVTTPYDASQATNNQRVGGRLINGNYAEISVWGYNKVVTGAENFYTGGMTYEPYTYYKGEIADYNYSAIWFIQSVGNTEGTSNRGLSTGTRKFDIGEGSFVYLHNTNTGTGYPGVYEHYDELIVGKNATYNANTAGSAVSFNQDNAKFTAMEGATVNLLSRNDASGYPTLVIGSSNSTHTGGSSSPDNIRVEFQPKTKVFIVGNNSTGAVGYRGSSATSQIILDSPETFDIRNTRTNTGTSRAFLGDSSTSRGSHVFTVKNSDISIWENSVDMDGAPTYDYSNVGDFTVTNGVANGTVTSTDGTLASQYTRPNFKRISGMNSTPELIWTPVTDADYSQRAQILIGYTAVGGSDPFDPNGDAYTKPVYADATRKAYVDYIDTLGNTYTGVSTSDSFVHWAKADHTTPGFQIADQDMKGTPYRASLVNGTLTPYRTGIETPTTVIDVTPPEPAELIGNKLTNAIKQLKAENLEPNAKVFLSINGGSRIAAGTVGADGKWSYDLSAYMNTGETVSIYLQDSAAAAPADIVPAPPSTNSADGNINPSPNDLTYRDATFKKAAVYTVVDVLPDVPAMSKSVKSYRSGTEVSNTQVGDTLVYTLTAKNNKAATFETDWSNVKITDTLPNGLEFDPATSEVTLNGTVITSPSGYTYDSTTRLLTIPVGNLNSQEEAVVTFEAKVSSSSVGQTIVNKAKAEGASPRETLFTAGPENPQADHETYWAESSDVSNPGGSIYGVLELVSAPAKIDFGLQETGNLGRYRAENPEYDKNNTPLVVGDSRATLSTWYLTAKVTKVLTSEDDSTYTLPNALKYKNDTSEEVLGLNESRTLVSHTYSMPNSIETKSDNGEKAQNLSESKDATSRVAGNNGIFNVSQEEWENKNNGFILELNSTDYRKMDDYTATILFTVSDTP</sequence>
<evidence type="ECO:0000313" key="5">
    <source>
        <dbReference type="Proteomes" id="UP000195141"/>
    </source>
</evidence>
<accession>A0A242K915</accession>
<dbReference type="Proteomes" id="UP000195141">
    <property type="component" value="Chromosome"/>
</dbReference>
<dbReference type="InterPro" id="IPR026466">
    <property type="entry name" value="Fim_isopep_form_D2_dom"/>
</dbReference>
<dbReference type="OrthoDB" id="2176356at2"/>
<evidence type="ECO:0000313" key="3">
    <source>
        <dbReference type="EMBL" id="OTP17665.1"/>
    </source>
</evidence>
<dbReference type="SUPFAM" id="SSF49401">
    <property type="entry name" value="Bacterial adhesins"/>
    <property type="match status" value="1"/>
</dbReference>
<dbReference type="InterPro" id="IPR046776">
    <property type="entry name" value="Pectate_lyase_5"/>
</dbReference>
<reference evidence="4" key="3">
    <citation type="submission" date="2024-03" db="EMBL/GenBank/DDBJ databases">
        <title>The Genome Sequence of Enterococcus sp. DIV0242b.</title>
        <authorList>
            <consortium name="The Broad Institute Genomics Platform"/>
            <consortium name="The Broad Institute Microbial Omics Core"/>
            <consortium name="The Broad Institute Genomic Center for Infectious Diseases"/>
            <person name="Earl A."/>
            <person name="Manson A."/>
            <person name="Gilmore M."/>
            <person name="Schwartman J."/>
            <person name="Shea T."/>
            <person name="Abouelleil A."/>
            <person name="Cao P."/>
            <person name="Chapman S."/>
            <person name="Cusick C."/>
            <person name="Young S."/>
            <person name="Neafsey D."/>
            <person name="Nusbaum C."/>
            <person name="Birren B."/>
        </authorList>
    </citation>
    <scope>NUCLEOTIDE SEQUENCE</scope>
    <source>
        <strain evidence="4">9E7_DIV0242</strain>
    </source>
</reference>
<feature type="region of interest" description="Disordered" evidence="1">
    <location>
        <begin position="1081"/>
        <end position="1105"/>
    </location>
</feature>
<dbReference type="RefSeq" id="WP_086348860.1">
    <property type="nucleotide sequence ID" value="NZ_CP147247.1"/>
</dbReference>
<dbReference type="InterPro" id="IPR008966">
    <property type="entry name" value="Adhesion_dom_sf"/>
</dbReference>
<evidence type="ECO:0000259" key="2">
    <source>
        <dbReference type="Pfam" id="PF01345"/>
    </source>
</evidence>
<dbReference type="NCBIfam" id="TIGR04226">
    <property type="entry name" value="RrgB_K2N_iso_D2"/>
    <property type="match status" value="1"/>
</dbReference>
<dbReference type="InterPro" id="IPR001434">
    <property type="entry name" value="OmcB-like_DUF11"/>
</dbReference>
<evidence type="ECO:0000313" key="4">
    <source>
        <dbReference type="EMBL" id="WYJ91278.1"/>
    </source>
</evidence>
<dbReference type="Gene3D" id="2.60.40.740">
    <property type="match status" value="1"/>
</dbReference>
<dbReference type="EMBL" id="CP147247">
    <property type="protein sequence ID" value="WYJ91278.1"/>
    <property type="molecule type" value="Genomic_DNA"/>
</dbReference>
<feature type="domain" description="DUF11" evidence="2">
    <location>
        <begin position="834"/>
        <end position="943"/>
    </location>
</feature>
<proteinExistence type="predicted"/>
<dbReference type="Pfam" id="PF01345">
    <property type="entry name" value="DUF11"/>
    <property type="match status" value="1"/>
</dbReference>
<keyword evidence="5" id="KW-1185">Reference proteome</keyword>
<gene>
    <name evidence="3" type="ORF">A5888_001803</name>
    <name evidence="4" type="ORF">A5888_003046</name>
</gene>
<reference evidence="4" key="2">
    <citation type="submission" date="2017-05" db="EMBL/GenBank/DDBJ databases">
        <authorList>
            <consortium name="The Broad Institute Genomics Platform"/>
            <consortium name="The Broad Institute Genomic Center for Infectious Diseases"/>
            <person name="Earl A."/>
            <person name="Manson A."/>
            <person name="Schwartman J."/>
            <person name="Gilmore M."/>
            <person name="Abouelleil A."/>
            <person name="Cao P."/>
            <person name="Chapman S."/>
            <person name="Cusick C."/>
            <person name="Shea T."/>
            <person name="Young S."/>
            <person name="Neafsey D."/>
            <person name="Nusbaum C."/>
            <person name="Birren B."/>
        </authorList>
    </citation>
    <scope>NUCLEOTIDE SEQUENCE</scope>
    <source>
        <strain evidence="4">9E7_DIV0242</strain>
    </source>
</reference>
<organism evidence="3">
    <name type="scientific">Candidatus Enterococcus clewellii</name>
    <dbReference type="NCBI Taxonomy" id="1834193"/>
    <lineage>
        <taxon>Bacteria</taxon>
        <taxon>Bacillati</taxon>
        <taxon>Bacillota</taxon>
        <taxon>Bacilli</taxon>
        <taxon>Lactobacillales</taxon>
        <taxon>Enterococcaceae</taxon>
        <taxon>Enterococcus</taxon>
    </lineage>
</organism>
<dbReference type="NCBIfam" id="TIGR01451">
    <property type="entry name" value="B_ant_repeat"/>
    <property type="match status" value="1"/>
</dbReference>
<dbReference type="Pfam" id="PF20585">
    <property type="entry name" value="Pectate_lyase_5"/>
    <property type="match status" value="1"/>
</dbReference>
<dbReference type="InterPro" id="IPR047589">
    <property type="entry name" value="DUF11_rpt"/>
</dbReference>
<name>A0A242K915_9ENTE</name>
<dbReference type="AlphaFoldDB" id="A0A242K915"/>